<feature type="DNA-binding region" description="H-T-H motif" evidence="3">
    <location>
        <begin position="25"/>
        <end position="44"/>
    </location>
</feature>
<accession>A0A1M5EBS4</accession>
<keyword evidence="6" id="KW-1185">Reference proteome</keyword>
<dbReference type="AlphaFoldDB" id="A0A1M5EBS4"/>
<feature type="domain" description="HTH tetR-type" evidence="4">
    <location>
        <begin position="2"/>
        <end position="62"/>
    </location>
</feature>
<proteinExistence type="predicted"/>
<dbReference type="SUPFAM" id="SSF46689">
    <property type="entry name" value="Homeodomain-like"/>
    <property type="match status" value="1"/>
</dbReference>
<dbReference type="Gene3D" id="1.10.357.10">
    <property type="entry name" value="Tetracycline Repressor, domain 2"/>
    <property type="match status" value="1"/>
</dbReference>
<dbReference type="Pfam" id="PF00440">
    <property type="entry name" value="TetR_N"/>
    <property type="match status" value="1"/>
</dbReference>
<evidence type="ECO:0000313" key="6">
    <source>
        <dbReference type="Proteomes" id="UP000183988"/>
    </source>
</evidence>
<dbReference type="InterPro" id="IPR023772">
    <property type="entry name" value="DNA-bd_HTH_TetR-type_CS"/>
</dbReference>
<evidence type="ECO:0000256" key="1">
    <source>
        <dbReference type="ARBA" id="ARBA00022491"/>
    </source>
</evidence>
<evidence type="ECO:0000256" key="3">
    <source>
        <dbReference type="PROSITE-ProRule" id="PRU00335"/>
    </source>
</evidence>
<keyword evidence="1" id="KW-0678">Repressor</keyword>
<dbReference type="Proteomes" id="UP000183988">
    <property type="component" value="Unassembled WGS sequence"/>
</dbReference>
<keyword evidence="2 3" id="KW-0238">DNA-binding</keyword>
<dbReference type="PANTHER" id="PTHR43479">
    <property type="entry name" value="ACREF/ENVCD OPERON REPRESSOR-RELATED"/>
    <property type="match status" value="1"/>
</dbReference>
<dbReference type="PANTHER" id="PTHR43479:SF22">
    <property type="entry name" value="TRANSCRIPTIONAL REGULATOR, TETR FAMILY"/>
    <property type="match status" value="1"/>
</dbReference>
<dbReference type="GO" id="GO:0003677">
    <property type="term" value="F:DNA binding"/>
    <property type="evidence" value="ECO:0007669"/>
    <property type="project" value="UniProtKB-UniRule"/>
</dbReference>
<dbReference type="PROSITE" id="PS50977">
    <property type="entry name" value="HTH_TETR_2"/>
    <property type="match status" value="1"/>
</dbReference>
<dbReference type="EMBL" id="FQVW01000004">
    <property type="protein sequence ID" value="SHF76723.1"/>
    <property type="molecule type" value="Genomic_DNA"/>
</dbReference>
<protein>
    <submittedName>
        <fullName evidence="5">Transcriptional regulator, TetR family</fullName>
    </submittedName>
</protein>
<dbReference type="InterPro" id="IPR050624">
    <property type="entry name" value="HTH-type_Tx_Regulator"/>
</dbReference>
<reference evidence="5 6" key="1">
    <citation type="submission" date="2016-11" db="EMBL/GenBank/DDBJ databases">
        <authorList>
            <person name="Jaros S."/>
            <person name="Januszkiewicz K."/>
            <person name="Wedrychowicz H."/>
        </authorList>
    </citation>
    <scope>NUCLEOTIDE SEQUENCE [LARGE SCALE GENOMIC DNA]</scope>
    <source>
        <strain evidence="5 6">IBRC-M 10683</strain>
    </source>
</reference>
<evidence type="ECO:0000256" key="2">
    <source>
        <dbReference type="ARBA" id="ARBA00023125"/>
    </source>
</evidence>
<dbReference type="PROSITE" id="PS01081">
    <property type="entry name" value="HTH_TETR_1"/>
    <property type="match status" value="1"/>
</dbReference>
<dbReference type="OrthoDB" id="9812993at2"/>
<evidence type="ECO:0000313" key="5">
    <source>
        <dbReference type="EMBL" id="SHF76723.1"/>
    </source>
</evidence>
<evidence type="ECO:0000259" key="4">
    <source>
        <dbReference type="PROSITE" id="PS50977"/>
    </source>
</evidence>
<dbReference type="STRING" id="930117.SAMN05216225_100454"/>
<dbReference type="RefSeq" id="WP_072888305.1">
    <property type="nucleotide sequence ID" value="NZ_FQVW01000004.1"/>
</dbReference>
<sequence length="285" mass="32878">MNEKKMNLIETGLTLFAEKGYHATSIQEIAKQAGISKGAFYLYFQSKEDFITTAISYFQTQIAEKMQKVKLETSSSKEALAKQINVIADYIYTYKGFITMFFLENISISDKTDTLMHEMKEENYKWMRGEVLSVYGEKVEPFLFDSVVQLEGLMSSYFKWIVLEEVQLDRKRLGDFIVKRLDNAVEGMLHGDEKPLMVVERAPTTDKQNITNIVLQLREKINILSIDEKIKSQLNEVVDEIANELNEENPKFIVIQGLLAHITRHGKLRDDCEKIASLLKIELLQ</sequence>
<name>A0A1M5EBS4_9BACI</name>
<organism evidence="5 6">
    <name type="scientific">Ornithinibacillus halophilus</name>
    <dbReference type="NCBI Taxonomy" id="930117"/>
    <lineage>
        <taxon>Bacteria</taxon>
        <taxon>Bacillati</taxon>
        <taxon>Bacillota</taxon>
        <taxon>Bacilli</taxon>
        <taxon>Bacillales</taxon>
        <taxon>Bacillaceae</taxon>
        <taxon>Ornithinibacillus</taxon>
    </lineage>
</organism>
<gene>
    <name evidence="5" type="ORF">SAMN05216225_100454</name>
</gene>
<dbReference type="InterPro" id="IPR009057">
    <property type="entry name" value="Homeodomain-like_sf"/>
</dbReference>
<dbReference type="PRINTS" id="PR00455">
    <property type="entry name" value="HTHTETR"/>
</dbReference>
<dbReference type="InterPro" id="IPR001647">
    <property type="entry name" value="HTH_TetR"/>
</dbReference>